<keyword evidence="1" id="KW-0732">Signal</keyword>
<feature type="chain" id="PRO_5047251643" evidence="1">
    <location>
        <begin position="28"/>
        <end position="213"/>
    </location>
</feature>
<dbReference type="Gene3D" id="2.60.40.420">
    <property type="entry name" value="Cupredoxins - blue copper proteins"/>
    <property type="match status" value="1"/>
</dbReference>
<sequence length="213" mass="22798">MRKTAKLPASLAATLFSVALFSGHAKAADLTLTVRGSDGKPVPDAVVTVYPGGQPTKGPIKFDWPYRVAQQNIQFTPFVLIAPAGAEVSFPNLDKVRHHVYSFSAGNKFELKLYGREENRTVRMPAVGVAAIGCNIHDQMVGFIKVVDTQYAAKSDASGKAVIRGAPDGAVVVKVWHPYLRAPKNEKTLPLAALKGAVAQDVAIDLRAPAMTH</sequence>
<keyword evidence="3" id="KW-1185">Reference proteome</keyword>
<comment type="caution">
    <text evidence="2">The sequence shown here is derived from an EMBL/GenBank/DDBJ whole genome shotgun (WGS) entry which is preliminary data.</text>
</comment>
<gene>
    <name evidence="2" type="ORF">I4Q42_16640</name>
</gene>
<evidence type="ECO:0000313" key="3">
    <source>
        <dbReference type="Proteomes" id="UP000639859"/>
    </source>
</evidence>
<protein>
    <submittedName>
        <fullName evidence="2">Methylamine utilization protein</fullName>
    </submittedName>
</protein>
<feature type="signal peptide" evidence="1">
    <location>
        <begin position="1"/>
        <end position="27"/>
    </location>
</feature>
<organism evidence="2 3">
    <name type="scientific">Caulobacter hibisci</name>
    <dbReference type="NCBI Taxonomy" id="2035993"/>
    <lineage>
        <taxon>Bacteria</taxon>
        <taxon>Pseudomonadati</taxon>
        <taxon>Pseudomonadota</taxon>
        <taxon>Alphaproteobacteria</taxon>
        <taxon>Caulobacterales</taxon>
        <taxon>Caulobacteraceae</taxon>
        <taxon>Caulobacter</taxon>
    </lineage>
</organism>
<dbReference type="SUPFAM" id="SSF49503">
    <property type="entry name" value="Cupredoxins"/>
    <property type="match status" value="1"/>
</dbReference>
<proteinExistence type="predicted"/>
<reference evidence="2 3" key="1">
    <citation type="submission" date="2020-11" db="EMBL/GenBank/DDBJ databases">
        <title>genome sequence of strain KACC 18849.</title>
        <authorList>
            <person name="Gao J."/>
            <person name="Zhang X."/>
        </authorList>
    </citation>
    <scope>NUCLEOTIDE SEQUENCE [LARGE SCALE GENOMIC DNA]</scope>
    <source>
        <strain evidence="2 3">KACC 18849</strain>
    </source>
</reference>
<evidence type="ECO:0000313" key="2">
    <source>
        <dbReference type="EMBL" id="MBI1685299.1"/>
    </source>
</evidence>
<dbReference type="Proteomes" id="UP000639859">
    <property type="component" value="Unassembled WGS sequence"/>
</dbReference>
<dbReference type="EMBL" id="JADWOX010000012">
    <property type="protein sequence ID" value="MBI1685299.1"/>
    <property type="molecule type" value="Genomic_DNA"/>
</dbReference>
<accession>A0ABS0T0H1</accession>
<evidence type="ECO:0000256" key="1">
    <source>
        <dbReference type="SAM" id="SignalP"/>
    </source>
</evidence>
<name>A0ABS0T0H1_9CAUL</name>
<dbReference type="InterPro" id="IPR008972">
    <property type="entry name" value="Cupredoxin"/>
</dbReference>